<sequence length="58" mass="6795">MRQAISRTPLFIILKATNNQILIRQSEALKRGAADRRERKKCQQTTREKQTHCFPLVT</sequence>
<accession>C9LDF5</accession>
<proteinExistence type="predicted"/>
<dbReference type="EMBL" id="ACIJ02000004">
    <property type="protein sequence ID" value="EEX72823.1"/>
    <property type="molecule type" value="Genomic_DNA"/>
</dbReference>
<evidence type="ECO:0000256" key="1">
    <source>
        <dbReference type="SAM" id="MobiDB-lite"/>
    </source>
</evidence>
<protein>
    <submittedName>
        <fullName evidence="2">Uncharacterized protein</fullName>
    </submittedName>
</protein>
<evidence type="ECO:0000313" key="2">
    <source>
        <dbReference type="EMBL" id="EEX72823.1"/>
    </source>
</evidence>
<dbReference type="AlphaFoldDB" id="C9LDF5"/>
<dbReference type="Proteomes" id="UP000003460">
    <property type="component" value="Unassembled WGS sequence"/>
</dbReference>
<dbReference type="HOGENOM" id="CLU_2975573_0_0_10"/>
<reference evidence="2" key="1">
    <citation type="submission" date="2009-09" db="EMBL/GenBank/DDBJ databases">
        <authorList>
            <person name="Weinstock G."/>
            <person name="Sodergren E."/>
            <person name="Clifton S."/>
            <person name="Fulton L."/>
            <person name="Fulton B."/>
            <person name="Courtney L."/>
            <person name="Fronick C."/>
            <person name="Harrison M."/>
            <person name="Strong C."/>
            <person name="Farmer C."/>
            <person name="Delahaunty K."/>
            <person name="Markovic C."/>
            <person name="Hall O."/>
            <person name="Minx P."/>
            <person name="Tomlinson C."/>
            <person name="Mitreva M."/>
            <person name="Nelson J."/>
            <person name="Hou S."/>
            <person name="Wollam A."/>
            <person name="Pepin K.H."/>
            <person name="Johnson M."/>
            <person name="Bhonagiri V."/>
            <person name="Nash W.E."/>
            <person name="Warren W."/>
            <person name="Chinwalla A."/>
            <person name="Mardis E.R."/>
            <person name="Wilson R.K."/>
        </authorList>
    </citation>
    <scope>NUCLEOTIDE SEQUENCE [LARGE SCALE GENOMIC DNA]</scope>
    <source>
        <strain evidence="2">ATCC 51259</strain>
    </source>
</reference>
<name>C9LDF5_9BACT</name>
<feature type="region of interest" description="Disordered" evidence="1">
    <location>
        <begin position="29"/>
        <end position="58"/>
    </location>
</feature>
<comment type="caution">
    <text evidence="2">The sequence shown here is derived from an EMBL/GenBank/DDBJ whole genome shotgun (WGS) entry which is preliminary data.</text>
</comment>
<organism evidence="2 3">
    <name type="scientific">Alloprevotella tannerae ATCC 51259</name>
    <dbReference type="NCBI Taxonomy" id="626522"/>
    <lineage>
        <taxon>Bacteria</taxon>
        <taxon>Pseudomonadati</taxon>
        <taxon>Bacteroidota</taxon>
        <taxon>Bacteroidia</taxon>
        <taxon>Bacteroidales</taxon>
        <taxon>Prevotellaceae</taxon>
        <taxon>Alloprevotella</taxon>
    </lineage>
</organism>
<keyword evidence="3" id="KW-1185">Reference proteome</keyword>
<gene>
    <name evidence="2" type="ORF">GCWU000325_00225</name>
</gene>
<evidence type="ECO:0000313" key="3">
    <source>
        <dbReference type="Proteomes" id="UP000003460"/>
    </source>
</evidence>